<dbReference type="PATRIC" id="fig|862967.3.peg.35"/>
<name>T1ZC26_STRIT</name>
<evidence type="ECO:0008006" key="3">
    <source>
        <dbReference type="Google" id="ProtNLM"/>
    </source>
</evidence>
<dbReference type="KEGG" id="sib:SIR_0056"/>
<evidence type="ECO:0000313" key="1">
    <source>
        <dbReference type="EMBL" id="AGU75453.1"/>
    </source>
</evidence>
<keyword evidence="2" id="KW-1185">Reference proteome</keyword>
<dbReference type="AlphaFoldDB" id="T1ZC26"/>
<proteinExistence type="predicted"/>
<dbReference type="EMBL" id="CP003857">
    <property type="protein sequence ID" value="AGU75453.1"/>
    <property type="molecule type" value="Genomic_DNA"/>
</dbReference>
<organism evidence="1 2">
    <name type="scientific">Streptococcus intermedius B196</name>
    <dbReference type="NCBI Taxonomy" id="862967"/>
    <lineage>
        <taxon>Bacteria</taxon>
        <taxon>Bacillati</taxon>
        <taxon>Bacillota</taxon>
        <taxon>Bacilli</taxon>
        <taxon>Lactobacillales</taxon>
        <taxon>Streptococcaceae</taxon>
        <taxon>Streptococcus</taxon>
        <taxon>Streptococcus anginosus group</taxon>
    </lineage>
</organism>
<dbReference type="RefSeq" id="WP_021002277.1">
    <property type="nucleotide sequence ID" value="NC_022246.1"/>
</dbReference>
<gene>
    <name evidence="1" type="ORF">SIR_0056</name>
</gene>
<dbReference type="OrthoDB" id="2991010at2"/>
<reference evidence="1 2" key="1">
    <citation type="journal article" date="2013" name="BMC Genomics">
        <title>Phylogenetic relationship and virulence inference of Streptococcus Anginosus Group: curated annotation and whole-genome comparative analysis support distinct species designation.</title>
        <authorList>
            <person name="Olson A.B."/>
            <person name="Kent H."/>
            <person name="Sibley C.D."/>
            <person name="Grinwis M.E."/>
            <person name="Mabon P."/>
            <person name="Ouellette C."/>
            <person name="Tyson S."/>
            <person name="Graham M."/>
            <person name="Tyler S.D."/>
            <person name="Van Domselaar G."/>
            <person name="Surette M.G."/>
            <person name="Corbett C.R."/>
        </authorList>
    </citation>
    <scope>NUCLEOTIDE SEQUENCE [LARGE SCALE GENOMIC DNA]</scope>
    <source>
        <strain evidence="1 2">B196</strain>
    </source>
</reference>
<accession>T1ZC26</accession>
<dbReference type="InterPro" id="IPR025683">
    <property type="entry name" value="Protein_beta"/>
</dbReference>
<dbReference type="Pfam" id="PF14350">
    <property type="entry name" value="Beta_protein"/>
    <property type="match status" value="1"/>
</dbReference>
<sequence length="299" mass="34374">MYIINLNPKQSERRAVSHLTRLSETDFLPNFILSNEVKKYQQEISSIIQDYKLKFLVDTKNFSKNELPDLIQYINSVSSNISLVYNLDNLSNNTAVSDFLKISLTELNPIVSNWLVSDSQDIPQNIIFDFGYISKMPTIEDINKVSGAIRRLNTKNIIISSGAVPDVVPVKREENYSLQRYEKLLFNELQTLTHKKLIYSDYGTIHPLPMGKGFTATVQIKYTTSDNYIFVRNGQFRGNYKLFPVANEICKHPIFDENHCWGEQLIQEIHVTGNNQGNPSIWVSIGLNHHIQLCIDETR</sequence>
<dbReference type="HOGENOM" id="CLU_930395_0_0_9"/>
<protein>
    <recommendedName>
        <fullName evidence="3">Beta protein</fullName>
    </recommendedName>
</protein>
<evidence type="ECO:0000313" key="2">
    <source>
        <dbReference type="Proteomes" id="UP000016233"/>
    </source>
</evidence>
<dbReference type="Proteomes" id="UP000016233">
    <property type="component" value="Chromosome"/>
</dbReference>
<dbReference type="eggNOG" id="ENOG503090Z">
    <property type="taxonomic scope" value="Bacteria"/>
</dbReference>